<dbReference type="Proteomes" id="UP001596422">
    <property type="component" value="Unassembled WGS sequence"/>
</dbReference>
<evidence type="ECO:0000313" key="3">
    <source>
        <dbReference type="Proteomes" id="UP001596422"/>
    </source>
</evidence>
<gene>
    <name evidence="2" type="ORF">ACFQDL_30480</name>
</gene>
<organism evidence="2 3">
    <name type="scientific">Marinobacterium aestuariivivens</name>
    <dbReference type="NCBI Taxonomy" id="1698799"/>
    <lineage>
        <taxon>Bacteria</taxon>
        <taxon>Pseudomonadati</taxon>
        <taxon>Pseudomonadota</taxon>
        <taxon>Gammaproteobacteria</taxon>
        <taxon>Oceanospirillales</taxon>
        <taxon>Oceanospirillaceae</taxon>
        <taxon>Marinobacterium</taxon>
    </lineage>
</organism>
<evidence type="ECO:0000259" key="1">
    <source>
        <dbReference type="Pfam" id="PF04575"/>
    </source>
</evidence>
<comment type="caution">
    <text evidence="2">The sequence shown here is derived from an EMBL/GenBank/DDBJ whole genome shotgun (WGS) entry which is preliminary data.</text>
</comment>
<keyword evidence="2" id="KW-0449">Lipoprotein</keyword>
<feature type="domain" description="Surface lipoprotein assembly modifier C-terminal" evidence="1">
    <location>
        <begin position="88"/>
        <end position="229"/>
    </location>
</feature>
<name>A0ABW2A998_9GAMM</name>
<accession>A0ABW2A998</accession>
<sequence>MKSGLALTEDRRTLGFIDLSFTDYEQGSFDRWSADAHLLHDFQAQSKLRGIAGLELSLLDGEKHYDFPYLGLLYRADPLHRFRLFHEFRAGRLHVPSAGHLDANQYRVSTGFTHLLRRQALLRGDISLETSQARETPYSFTGGSVGLEVDFPIGRWGLKPLIAFGKRDYRAPEPFFDEKREDLRKRIGLILSHRHIRFGRFEPELSIIYDRNDSSIDFYTYDKLSIAFSLQE</sequence>
<reference evidence="3" key="1">
    <citation type="journal article" date="2019" name="Int. J. Syst. Evol. Microbiol.">
        <title>The Global Catalogue of Microorganisms (GCM) 10K type strain sequencing project: providing services to taxonomists for standard genome sequencing and annotation.</title>
        <authorList>
            <consortium name="The Broad Institute Genomics Platform"/>
            <consortium name="The Broad Institute Genome Sequencing Center for Infectious Disease"/>
            <person name="Wu L."/>
            <person name="Ma J."/>
        </authorList>
    </citation>
    <scope>NUCLEOTIDE SEQUENCE [LARGE SCALE GENOMIC DNA]</scope>
    <source>
        <strain evidence="3">NBRC 111756</strain>
    </source>
</reference>
<dbReference type="Pfam" id="PF04575">
    <property type="entry name" value="SlipAM"/>
    <property type="match status" value="1"/>
</dbReference>
<protein>
    <submittedName>
        <fullName evidence="2">Surface lipoprotein assembly modifier</fullName>
    </submittedName>
</protein>
<proteinExistence type="predicted"/>
<dbReference type="EMBL" id="JBHSWE010000001">
    <property type="protein sequence ID" value="MFC6673934.1"/>
    <property type="molecule type" value="Genomic_DNA"/>
</dbReference>
<evidence type="ECO:0000313" key="2">
    <source>
        <dbReference type="EMBL" id="MFC6673934.1"/>
    </source>
</evidence>
<dbReference type="InterPro" id="IPR007655">
    <property type="entry name" value="Slam_C"/>
</dbReference>
<keyword evidence="3" id="KW-1185">Reference proteome</keyword>
<dbReference type="RefSeq" id="WP_379912724.1">
    <property type="nucleotide sequence ID" value="NZ_JBHSWE010000001.1"/>
</dbReference>